<dbReference type="InterPro" id="IPR006311">
    <property type="entry name" value="TAT_signal"/>
</dbReference>
<keyword evidence="3" id="KW-1185">Reference proteome</keyword>
<dbReference type="PANTHER" id="PTHR35399">
    <property type="entry name" value="SLR8030 PROTEIN"/>
    <property type="match status" value="1"/>
</dbReference>
<reference evidence="2 3" key="1">
    <citation type="submission" date="2018-06" db="EMBL/GenBank/DDBJ databases">
        <title>Natronomonas sp. F16-60 a new haloarchaeon isolated from a solar saltern of Isla Cristina, Huelva, Spain.</title>
        <authorList>
            <person name="Duran-Viseras A."/>
            <person name="Sanchez-Porro C."/>
            <person name="Ventosa A."/>
        </authorList>
    </citation>
    <scope>NUCLEOTIDE SEQUENCE [LARGE SCALE GENOMIC DNA]</scope>
    <source>
        <strain evidence="2 3">F16-60</strain>
    </source>
</reference>
<dbReference type="Pfam" id="PF05787">
    <property type="entry name" value="PhoX"/>
    <property type="match status" value="1"/>
</dbReference>
<dbReference type="OrthoDB" id="167814at2157"/>
<evidence type="ECO:0000313" key="3">
    <source>
        <dbReference type="Proteomes" id="UP000319894"/>
    </source>
</evidence>
<dbReference type="AlphaFoldDB" id="A0A554N8V0"/>
<proteinExistence type="predicted"/>
<organism evidence="2 3">
    <name type="scientific">Haloglomus irregulare</name>
    <dbReference type="NCBI Taxonomy" id="2234134"/>
    <lineage>
        <taxon>Archaea</taxon>
        <taxon>Methanobacteriati</taxon>
        <taxon>Methanobacteriota</taxon>
        <taxon>Stenosarchaea group</taxon>
        <taxon>Halobacteria</taxon>
        <taxon>Halobacteriales</taxon>
        <taxon>Natronomonadaceae</taxon>
        <taxon>Haloglomus</taxon>
    </lineage>
</organism>
<dbReference type="Proteomes" id="UP000319894">
    <property type="component" value="Unassembled WGS sequence"/>
</dbReference>
<dbReference type="EMBL" id="QMDX01000006">
    <property type="protein sequence ID" value="TSD13801.1"/>
    <property type="molecule type" value="Genomic_DNA"/>
</dbReference>
<accession>A0A554N8V0</accession>
<name>A0A554N8V0_9EURY</name>
<gene>
    <name evidence="2" type="ORF">DP107_10910</name>
</gene>
<evidence type="ECO:0000313" key="2">
    <source>
        <dbReference type="EMBL" id="TSD13801.1"/>
    </source>
</evidence>
<dbReference type="InParanoid" id="A0A554N8V0"/>
<dbReference type="PROSITE" id="PS51318">
    <property type="entry name" value="TAT"/>
    <property type="match status" value="1"/>
</dbReference>
<comment type="caution">
    <text evidence="2">The sequence shown here is derived from an EMBL/GenBank/DDBJ whole genome shotgun (WGS) entry which is preliminary data.</text>
</comment>
<dbReference type="InterPro" id="IPR008557">
    <property type="entry name" value="PhoX"/>
</dbReference>
<feature type="region of interest" description="Disordered" evidence="1">
    <location>
        <begin position="416"/>
        <end position="436"/>
    </location>
</feature>
<dbReference type="PANTHER" id="PTHR35399:SF2">
    <property type="entry name" value="DUF839 DOMAIN-CONTAINING PROTEIN"/>
    <property type="match status" value="1"/>
</dbReference>
<dbReference type="RefSeq" id="WP_144262198.1">
    <property type="nucleotide sequence ID" value="NZ_QMDX01000006.1"/>
</dbReference>
<protein>
    <submittedName>
        <fullName evidence="2">Cell surface protein</fullName>
    </submittedName>
</protein>
<evidence type="ECO:0000256" key="1">
    <source>
        <dbReference type="SAM" id="MobiDB-lite"/>
    </source>
</evidence>
<sequence>MPDFTRRQLISSTAAAVALGSAGVGGATQQTDTGAPFIDGEADLFATTALGAEVTGPYVFDTDELLFSLQHPSTDNPEPYSKGAIGVIEGHRFDADGANDDFDELSIPTTKAEQQRLRVANGRYKILARENDTIDGGDANLGVPRTPDGERVDSFDGSRYSDLGHNPDMNQFVPTNEAGTEGYLFTNFEQSPGEVSRIPLARTDDGWEADLESAINLSSLDAFREMGGTRIDCGGDLSPWGTPMPAEEEYSHPLTTGTASVSDMLDAGTGVGMRGAGHFFNRPNPTGIQGAVEELYGDSSWYVQGYWALSGVELLGYYLGAEPYDQRGGNDTGSPGLLFGGGFPNKYRYGYLLDIREPTAEQPEPMKYYVMGRASWELSEAAADRRTVYGTSDGQDKGGLYKFVAAEPIPDYDDPADIRGTLYAPKRTNPPEGKEDPRNAVVELEWLPLGTATNGEVESWVAEYDDIDQWDYMDHAETDWWEDFDRALAEADREVAKNGNKDFISDEMVAEWARQYERNGPEGVDERLRRVPFLETRAATREVDGTVEFRKSEGIDTDGSRGGAEPGDNMYIGLSEVNAGMADDTGDMKHQQVDGGMVYRATVEDDYNVTRLEPAVVGPNADDPASVADKTPLNVDNTCVLPDGRVLLCEDADQLGRSYPNDGLYVYSPSQL</sequence>